<feature type="region of interest" description="Disordered" evidence="1">
    <location>
        <begin position="44"/>
        <end position="147"/>
    </location>
</feature>
<protein>
    <submittedName>
        <fullName evidence="2">Uncharacterized protein</fullName>
    </submittedName>
</protein>
<feature type="compositionally biased region" description="Low complexity" evidence="1">
    <location>
        <begin position="59"/>
        <end position="83"/>
    </location>
</feature>
<feature type="compositionally biased region" description="Basic and acidic residues" evidence="1">
    <location>
        <begin position="179"/>
        <end position="190"/>
    </location>
</feature>
<dbReference type="EMBL" id="JBBXMP010000002">
    <property type="protein sequence ID" value="KAL0072126.1"/>
    <property type="molecule type" value="Genomic_DNA"/>
</dbReference>
<feature type="region of interest" description="Disordered" evidence="1">
    <location>
        <begin position="1"/>
        <end position="24"/>
    </location>
</feature>
<feature type="compositionally biased region" description="Polar residues" evidence="1">
    <location>
        <begin position="1"/>
        <end position="20"/>
    </location>
</feature>
<gene>
    <name evidence="2" type="ORF">AAF712_001049</name>
</gene>
<sequence>MDSTRSTSTVDVPPTTNELNPQEKAILLRKTRKLSRVFGEVPSSIQQASQFHPPVYGFGHTSSGSSSSSSHRRSVSSVSTVTSQASSKRRHVARKAPSQPNIRVSMLDEGDEPLETPKLPKSSSTSEADSSSSTATPGPVTGPISYEHINRIRLAKLRRRLGEDKLPPDVLSSAVRQSNRADDLQFRKSMDAVPLRRGHSRSSSLKPPLRRSRSTVPEVSAKSMPSVDDPVEFHRRYVQNFGCEGRVTQATRKDTQQLPLEQEPPQYVDVAPALPSKPSDTSDQQQLQQQHNFFSVAGAMEDNFVSPNAATESDDRDSVINISPDDPDQQSRAQAARTAFQERRRRAAKLAQFFGVGYHDLSGSLPISDLASHTSYRPSSQSSPAVQVDIAMKGRRFWGGGDERWTYKDADMVDVIDRLRDLRA</sequence>
<feature type="compositionally biased region" description="Low complexity" evidence="1">
    <location>
        <begin position="122"/>
        <end position="136"/>
    </location>
</feature>
<evidence type="ECO:0000313" key="2">
    <source>
        <dbReference type="EMBL" id="KAL0072126.1"/>
    </source>
</evidence>
<organism evidence="2 3">
    <name type="scientific">Marasmius tenuissimus</name>
    <dbReference type="NCBI Taxonomy" id="585030"/>
    <lineage>
        <taxon>Eukaryota</taxon>
        <taxon>Fungi</taxon>
        <taxon>Dikarya</taxon>
        <taxon>Basidiomycota</taxon>
        <taxon>Agaricomycotina</taxon>
        <taxon>Agaricomycetes</taxon>
        <taxon>Agaricomycetidae</taxon>
        <taxon>Agaricales</taxon>
        <taxon>Marasmiineae</taxon>
        <taxon>Marasmiaceae</taxon>
        <taxon>Marasmius</taxon>
    </lineage>
</organism>
<evidence type="ECO:0000313" key="3">
    <source>
        <dbReference type="Proteomes" id="UP001437256"/>
    </source>
</evidence>
<feature type="region of interest" description="Disordered" evidence="1">
    <location>
        <begin position="159"/>
        <end position="227"/>
    </location>
</feature>
<dbReference type="Proteomes" id="UP001437256">
    <property type="component" value="Unassembled WGS sequence"/>
</dbReference>
<name>A0ABR3ADW4_9AGAR</name>
<reference evidence="2 3" key="1">
    <citation type="submission" date="2024-05" db="EMBL/GenBank/DDBJ databases">
        <title>A draft genome resource for the thread blight pathogen Marasmius tenuissimus strain MS-2.</title>
        <authorList>
            <person name="Yulfo-Soto G.E."/>
            <person name="Baruah I.K."/>
            <person name="Amoako-Attah I."/>
            <person name="Bukari Y."/>
            <person name="Meinhardt L.W."/>
            <person name="Bailey B.A."/>
            <person name="Cohen S.P."/>
        </authorList>
    </citation>
    <scope>NUCLEOTIDE SEQUENCE [LARGE SCALE GENOMIC DNA]</scope>
    <source>
        <strain evidence="2 3">MS-2</strain>
    </source>
</reference>
<keyword evidence="3" id="KW-1185">Reference proteome</keyword>
<evidence type="ECO:0000256" key="1">
    <source>
        <dbReference type="SAM" id="MobiDB-lite"/>
    </source>
</evidence>
<feature type="region of interest" description="Disordered" evidence="1">
    <location>
        <begin position="306"/>
        <end position="336"/>
    </location>
</feature>
<proteinExistence type="predicted"/>
<accession>A0ABR3ADW4</accession>
<comment type="caution">
    <text evidence="2">The sequence shown here is derived from an EMBL/GenBank/DDBJ whole genome shotgun (WGS) entry which is preliminary data.</text>
</comment>